<accession>A0ABU9VLL7</accession>
<dbReference type="InterPro" id="IPR011059">
    <property type="entry name" value="Metal-dep_hydrolase_composite"/>
</dbReference>
<evidence type="ECO:0000256" key="1">
    <source>
        <dbReference type="ARBA" id="ARBA00006773"/>
    </source>
</evidence>
<reference evidence="9 10" key="1">
    <citation type="submission" date="2024-03" db="EMBL/GenBank/DDBJ databases">
        <title>Bacilli Hybrid Assemblies.</title>
        <authorList>
            <person name="Kovac J."/>
        </authorList>
    </citation>
    <scope>NUCLEOTIDE SEQUENCE [LARGE SCALE GENOMIC DNA]</scope>
    <source>
        <strain evidence="9 10">FSL R7-0666</strain>
    </source>
</reference>
<gene>
    <name evidence="6" type="primary">ade</name>
    <name evidence="9" type="ORF">MKY91_16660</name>
</gene>
<keyword evidence="4 6" id="KW-0464">Manganese</keyword>
<dbReference type="InterPro" id="IPR006680">
    <property type="entry name" value="Amidohydro-rel"/>
</dbReference>
<feature type="domain" description="Amidohydrolase-related" evidence="7">
    <location>
        <begin position="55"/>
        <end position="337"/>
    </location>
</feature>
<evidence type="ECO:0000256" key="2">
    <source>
        <dbReference type="ARBA" id="ARBA00012782"/>
    </source>
</evidence>
<evidence type="ECO:0000313" key="9">
    <source>
        <dbReference type="EMBL" id="MEN0644787.1"/>
    </source>
</evidence>
<dbReference type="PANTHER" id="PTHR11113">
    <property type="entry name" value="N-ACETYLGLUCOSAMINE-6-PHOSPHATE DEACETYLASE"/>
    <property type="match status" value="1"/>
</dbReference>
<keyword evidence="10" id="KW-1185">Reference proteome</keyword>
<dbReference type="Gene3D" id="3.20.20.140">
    <property type="entry name" value="Metal-dependent hydrolases"/>
    <property type="match status" value="1"/>
</dbReference>
<evidence type="ECO:0000256" key="6">
    <source>
        <dbReference type="HAMAP-Rule" id="MF_01518"/>
    </source>
</evidence>
<evidence type="ECO:0000259" key="8">
    <source>
        <dbReference type="Pfam" id="PF13382"/>
    </source>
</evidence>
<dbReference type="SUPFAM" id="SSF51556">
    <property type="entry name" value="Metallo-dependent hydrolases"/>
    <property type="match status" value="1"/>
</dbReference>
<dbReference type="InterPro" id="IPR032466">
    <property type="entry name" value="Metal_Hydrolase"/>
</dbReference>
<evidence type="ECO:0000256" key="4">
    <source>
        <dbReference type="ARBA" id="ARBA00023211"/>
    </source>
</evidence>
<evidence type="ECO:0000256" key="5">
    <source>
        <dbReference type="ARBA" id="ARBA00047720"/>
    </source>
</evidence>
<name>A0ABU9VLL7_9BACI</name>
<sequence length="568" mass="63121">MQIDTLIEHVKVFNSYEKSFKTANVAIKDGRFMYIGEKDTSYFQAEHHVKGHGYYMVPGLIDIHLHIESTMVTPATFSDALMKNGVTTIVPEPHEMANVFGVKGVTEMIEASKQCEVDMFYSIPSSVPATSMETTGGSIEIEDIDHLMTLDQIICLGEIMNYVDVISEGDNKTKQLLKHMRTHYPETIIEGHVPKLLDTDLHRMIFAGVDSDHTHQTIEGMKARIEAGMFIEIQEKSMTPEVIEYLCEHDVSEHFCFITDDVMADALEEKGHLNHIVKKAMSMGMKAEDVIYASTYTPAKRMKLQDRGVIAPGKIADFCLLSNLEAFELAAVYKSGVLANQNGDNKVGERQFPEDFYKSVQLEPLTSEDFDVHVNKEDGTCTARIMKVQDGSTFTAEVHESIDVQDGLLQWQDTEHLLIATFERYGKGGTRAHGLITGDIIKHGAVATTYSHDNHNLLVVGENIEDMKQAANEVISMQGGICVVWEGKVQARVPLPVGGILTEEPLEQLAAQVRQLCVALRELGYKHYNPIMSMSTLSLPVSPALKITDHGLIDVNAGKVVPLIVEKV</sequence>
<comment type="catalytic activity">
    <reaction evidence="5 6">
        <text>adenine + H2O + H(+) = hypoxanthine + NH4(+)</text>
        <dbReference type="Rhea" id="RHEA:23688"/>
        <dbReference type="ChEBI" id="CHEBI:15377"/>
        <dbReference type="ChEBI" id="CHEBI:15378"/>
        <dbReference type="ChEBI" id="CHEBI:16708"/>
        <dbReference type="ChEBI" id="CHEBI:17368"/>
        <dbReference type="ChEBI" id="CHEBI:28938"/>
        <dbReference type="EC" id="3.5.4.2"/>
    </reaction>
</comment>
<dbReference type="SUPFAM" id="SSF51338">
    <property type="entry name" value="Composite domain of metallo-dependent hydrolases"/>
    <property type="match status" value="1"/>
</dbReference>
<dbReference type="Gene3D" id="2.30.40.10">
    <property type="entry name" value="Urease, subunit C, domain 1"/>
    <property type="match status" value="1"/>
</dbReference>
<dbReference type="InterPro" id="IPR026912">
    <property type="entry name" value="Adenine_deam_C"/>
</dbReference>
<dbReference type="PANTHER" id="PTHR11113:SF2">
    <property type="entry name" value="ADENINE DEAMINASE"/>
    <property type="match status" value="1"/>
</dbReference>
<keyword evidence="3 6" id="KW-0378">Hydrolase</keyword>
<proteinExistence type="inferred from homology"/>
<dbReference type="EC" id="3.5.4.2" evidence="2 6"/>
<dbReference type="InterPro" id="IPR006679">
    <property type="entry name" value="Adenine_deam"/>
</dbReference>
<comment type="cofactor">
    <cofactor evidence="6">
        <name>Mn(2+)</name>
        <dbReference type="ChEBI" id="CHEBI:29035"/>
    </cofactor>
</comment>
<evidence type="ECO:0000313" key="10">
    <source>
        <dbReference type="Proteomes" id="UP001418796"/>
    </source>
</evidence>
<dbReference type="Proteomes" id="UP001418796">
    <property type="component" value="Unassembled WGS sequence"/>
</dbReference>
<protein>
    <recommendedName>
        <fullName evidence="2 6">Adenine deaminase</fullName>
        <shortName evidence="6">Adenase</shortName>
        <shortName evidence="6">Adenine aminase</shortName>
        <ecNumber evidence="2 6">3.5.4.2</ecNumber>
    </recommendedName>
</protein>
<evidence type="ECO:0000256" key="3">
    <source>
        <dbReference type="ARBA" id="ARBA00022801"/>
    </source>
</evidence>
<dbReference type="EMBL" id="JBCITK010000001">
    <property type="protein sequence ID" value="MEN0644787.1"/>
    <property type="molecule type" value="Genomic_DNA"/>
</dbReference>
<comment type="similarity">
    <text evidence="1 6">Belongs to the metallo-dependent hydrolases superfamily. Adenine deaminase family.</text>
</comment>
<dbReference type="RefSeq" id="WP_343131412.1">
    <property type="nucleotide sequence ID" value="NZ_JBCITK010000001.1"/>
</dbReference>
<organism evidence="9 10">
    <name type="scientific">Alkalicoccobacillus gibsonii</name>
    <dbReference type="NCBI Taxonomy" id="79881"/>
    <lineage>
        <taxon>Bacteria</taxon>
        <taxon>Bacillati</taxon>
        <taxon>Bacillota</taxon>
        <taxon>Bacilli</taxon>
        <taxon>Bacillales</taxon>
        <taxon>Bacillaceae</taxon>
        <taxon>Alkalicoccobacillus</taxon>
    </lineage>
</organism>
<dbReference type="Pfam" id="PF13382">
    <property type="entry name" value="Adenine_deam_C"/>
    <property type="match status" value="1"/>
</dbReference>
<dbReference type="HAMAP" id="MF_01518">
    <property type="entry name" value="Adenine_deamin"/>
    <property type="match status" value="1"/>
</dbReference>
<dbReference type="Pfam" id="PF01979">
    <property type="entry name" value="Amidohydro_1"/>
    <property type="match status" value="1"/>
</dbReference>
<evidence type="ECO:0000259" key="7">
    <source>
        <dbReference type="Pfam" id="PF01979"/>
    </source>
</evidence>
<comment type="caution">
    <text evidence="9">The sequence shown here is derived from an EMBL/GenBank/DDBJ whole genome shotgun (WGS) entry which is preliminary data.</text>
</comment>
<feature type="domain" description="Adenine deaminase C-terminal" evidence="8">
    <location>
        <begin position="393"/>
        <end position="557"/>
    </location>
</feature>